<keyword evidence="1" id="KW-0812">Transmembrane</keyword>
<dbReference type="AlphaFoldDB" id="A0A1F7KZD3"/>
<dbReference type="Pfam" id="PF18895">
    <property type="entry name" value="T4SS_pilin"/>
    <property type="match status" value="1"/>
</dbReference>
<evidence type="ECO:0000256" key="1">
    <source>
        <dbReference type="SAM" id="Phobius"/>
    </source>
</evidence>
<reference evidence="2 3" key="1">
    <citation type="journal article" date="2016" name="Nat. Commun.">
        <title>Thousands of microbial genomes shed light on interconnected biogeochemical processes in an aquifer system.</title>
        <authorList>
            <person name="Anantharaman K."/>
            <person name="Brown C.T."/>
            <person name="Hug L.A."/>
            <person name="Sharon I."/>
            <person name="Castelle C.J."/>
            <person name="Probst A.J."/>
            <person name="Thomas B.C."/>
            <person name="Singh A."/>
            <person name="Wilkins M.J."/>
            <person name="Karaoz U."/>
            <person name="Brodie E.L."/>
            <person name="Williams K.H."/>
            <person name="Hubbard S.S."/>
            <person name="Banfield J.F."/>
        </authorList>
    </citation>
    <scope>NUCLEOTIDE SEQUENCE [LARGE SCALE GENOMIC DNA]</scope>
</reference>
<feature type="transmembrane region" description="Helical" evidence="1">
    <location>
        <begin position="76"/>
        <end position="98"/>
    </location>
</feature>
<dbReference type="Proteomes" id="UP000177050">
    <property type="component" value="Unassembled WGS sequence"/>
</dbReference>
<protein>
    <submittedName>
        <fullName evidence="2">Uncharacterized protein</fullName>
    </submittedName>
</protein>
<evidence type="ECO:0000313" key="2">
    <source>
        <dbReference type="EMBL" id="OGK73181.1"/>
    </source>
</evidence>
<dbReference type="InterPro" id="IPR043993">
    <property type="entry name" value="T4SS_pilin"/>
</dbReference>
<evidence type="ECO:0000313" key="3">
    <source>
        <dbReference type="Proteomes" id="UP000177050"/>
    </source>
</evidence>
<feature type="transmembrane region" description="Helical" evidence="1">
    <location>
        <begin position="34"/>
        <end position="55"/>
    </location>
</feature>
<accession>A0A1F7KZD3</accession>
<keyword evidence="1" id="KW-1133">Transmembrane helix</keyword>
<organism evidence="2 3">
    <name type="scientific">Candidatus Roizmanbacteria bacterium RIFOXYD1_FULL_38_12</name>
    <dbReference type="NCBI Taxonomy" id="1802093"/>
    <lineage>
        <taxon>Bacteria</taxon>
        <taxon>Candidatus Roizmaniibacteriota</taxon>
    </lineage>
</organism>
<gene>
    <name evidence="2" type="ORF">A3K52_00020</name>
</gene>
<proteinExistence type="predicted"/>
<name>A0A1F7KZD3_9BACT</name>
<dbReference type="EMBL" id="MGBR01000001">
    <property type="protein sequence ID" value="OGK73181.1"/>
    <property type="molecule type" value="Genomic_DNA"/>
</dbReference>
<keyword evidence="1" id="KW-0472">Membrane</keyword>
<sequence>MKSQLLAQTVNVGGTSIRGPLQGINNIGDIINKLLPFIMTFAGVILFFILIWGGYDFMMSQGSAEKMKSGKAKITAGIVGFFLLVASYLITRLISGIFNIGQGIL</sequence>
<comment type="caution">
    <text evidence="2">The sequence shown here is derived from an EMBL/GenBank/DDBJ whole genome shotgun (WGS) entry which is preliminary data.</text>
</comment>